<keyword evidence="2" id="KW-1185">Reference proteome</keyword>
<dbReference type="AlphaFoldDB" id="A0A4R7PDJ3"/>
<dbReference type="OrthoDB" id="5294829at2"/>
<sequence>MSEPQLETRWLMTLRGSIPAPTVITPSLWVFNVLEASIDSPRIKAKVISPSGDWVRVQDNGNWKLDVRLVFMTDDGEPIYCHYNGVFRMDESLGPRLASGEVIPGSEMYFRSAPYFETASAKYGWLNNILAIGKITRFGGGQVVYDIFEVL</sequence>
<accession>A0A4R7PDJ3</accession>
<dbReference type="EMBL" id="SOBT01000008">
    <property type="protein sequence ID" value="TDU32168.1"/>
    <property type="molecule type" value="Genomic_DNA"/>
</dbReference>
<organism evidence="1 2">
    <name type="scientific">Panacagrimonas perspica</name>
    <dbReference type="NCBI Taxonomy" id="381431"/>
    <lineage>
        <taxon>Bacteria</taxon>
        <taxon>Pseudomonadati</taxon>
        <taxon>Pseudomonadota</taxon>
        <taxon>Gammaproteobacteria</taxon>
        <taxon>Nevskiales</taxon>
        <taxon>Nevskiaceae</taxon>
        <taxon>Panacagrimonas</taxon>
    </lineage>
</organism>
<dbReference type="Proteomes" id="UP000295341">
    <property type="component" value="Unassembled WGS sequence"/>
</dbReference>
<dbReference type="InterPro" id="IPR020915">
    <property type="entry name" value="UPF0311"/>
</dbReference>
<protein>
    <submittedName>
        <fullName evidence="1">Uncharacterized protein DUF3237</fullName>
    </submittedName>
</protein>
<reference evidence="1 2" key="1">
    <citation type="submission" date="2019-03" db="EMBL/GenBank/DDBJ databases">
        <title>Genomic Encyclopedia of Type Strains, Phase IV (KMG-IV): sequencing the most valuable type-strain genomes for metagenomic binning, comparative biology and taxonomic classification.</title>
        <authorList>
            <person name="Goeker M."/>
        </authorList>
    </citation>
    <scope>NUCLEOTIDE SEQUENCE [LARGE SCALE GENOMIC DNA]</scope>
    <source>
        <strain evidence="1 2">DSM 26377</strain>
    </source>
</reference>
<dbReference type="Pfam" id="PF11578">
    <property type="entry name" value="DUF3237"/>
    <property type="match status" value="1"/>
</dbReference>
<name>A0A4R7PDJ3_9GAMM</name>
<dbReference type="PANTHER" id="PTHR37315">
    <property type="entry name" value="UPF0311 PROTEIN BLR7842"/>
    <property type="match status" value="1"/>
</dbReference>
<comment type="caution">
    <text evidence="1">The sequence shown here is derived from an EMBL/GenBank/DDBJ whole genome shotgun (WGS) entry which is preliminary data.</text>
</comment>
<dbReference type="RefSeq" id="WP_133880688.1">
    <property type="nucleotide sequence ID" value="NZ_MWIN01000030.1"/>
</dbReference>
<proteinExistence type="predicted"/>
<gene>
    <name evidence="1" type="ORF">DFR24_1557</name>
</gene>
<evidence type="ECO:0000313" key="2">
    <source>
        <dbReference type="Proteomes" id="UP000295341"/>
    </source>
</evidence>
<dbReference type="Gene3D" id="2.40.160.20">
    <property type="match status" value="1"/>
</dbReference>
<evidence type="ECO:0000313" key="1">
    <source>
        <dbReference type="EMBL" id="TDU32168.1"/>
    </source>
</evidence>
<dbReference type="PANTHER" id="PTHR37315:SF1">
    <property type="entry name" value="UPF0311 PROTEIN BLR7842"/>
    <property type="match status" value="1"/>
</dbReference>